<evidence type="ECO:0000313" key="1">
    <source>
        <dbReference type="EMBL" id="CCM74483.1"/>
    </source>
</evidence>
<organism evidence="1 2">
    <name type="scientific">Rhizobium mesoamericanum STM3625</name>
    <dbReference type="NCBI Taxonomy" id="1211777"/>
    <lineage>
        <taxon>Bacteria</taxon>
        <taxon>Pseudomonadati</taxon>
        <taxon>Pseudomonadota</taxon>
        <taxon>Alphaproteobacteria</taxon>
        <taxon>Hyphomicrobiales</taxon>
        <taxon>Rhizobiaceae</taxon>
        <taxon>Rhizobium/Agrobacterium group</taxon>
        <taxon>Rhizobium</taxon>
    </lineage>
</organism>
<sequence length="79" mass="9210">MPDRIEPALALFKAKRPKGPEWLFEVKWDDYRLAIHKSGDNFRVITRGGHKVPFRDEWAGNLEAGLNVSSGWQFRKKKD</sequence>
<dbReference type="SUPFAM" id="SSF56091">
    <property type="entry name" value="DNA ligase/mRNA capping enzyme, catalytic domain"/>
    <property type="match status" value="1"/>
</dbReference>
<protein>
    <recommendedName>
        <fullName evidence="3">ATP-dependent DNA ligase family profile domain-containing protein</fullName>
    </recommendedName>
</protein>
<keyword evidence="2" id="KW-1185">Reference proteome</keyword>
<evidence type="ECO:0008006" key="3">
    <source>
        <dbReference type="Google" id="ProtNLM"/>
    </source>
</evidence>
<name>K0PKM7_9HYPH</name>
<comment type="caution">
    <text evidence="1">The sequence shown here is derived from an EMBL/GenBank/DDBJ whole genome shotgun (WGS) entry which is preliminary data.</text>
</comment>
<dbReference type="HOGENOM" id="CLU_2603587_0_0_5"/>
<dbReference type="Proteomes" id="UP000009319">
    <property type="component" value="Unassembled WGS sequence"/>
</dbReference>
<dbReference type="Gene3D" id="3.30.470.30">
    <property type="entry name" value="DNA ligase/mRNA capping enzyme"/>
    <property type="match status" value="1"/>
</dbReference>
<accession>K0PKM7</accession>
<proteinExistence type="predicted"/>
<dbReference type="STRING" id="1211777.BN77_1613"/>
<reference evidence="1 2" key="1">
    <citation type="journal article" date="2013" name="Genome Announc.">
        <title>Draft Genome Sequence of Rhizobium mesoamericanum STM3625, a Nitrogen-Fixing Symbiont of Mimosa pudica Isolated in French Guiana (South America).</title>
        <authorList>
            <person name="Moulin L."/>
            <person name="Mornico D."/>
            <person name="Melkonian R."/>
            <person name="Klonowska A."/>
        </authorList>
    </citation>
    <scope>NUCLEOTIDE SEQUENCE [LARGE SCALE GENOMIC DNA]</scope>
    <source>
        <strain evidence="1 2">STM3625</strain>
    </source>
</reference>
<dbReference type="EMBL" id="CANI01000006">
    <property type="protein sequence ID" value="CCM74483.1"/>
    <property type="molecule type" value="Genomic_DNA"/>
</dbReference>
<dbReference type="AlphaFoldDB" id="K0PKM7"/>
<gene>
    <name evidence="1" type="ORF">BN77_1613</name>
</gene>
<dbReference type="eggNOG" id="COG1793">
    <property type="taxonomic scope" value="Bacteria"/>
</dbReference>
<evidence type="ECO:0000313" key="2">
    <source>
        <dbReference type="Proteomes" id="UP000009319"/>
    </source>
</evidence>